<organism evidence="2 3">
    <name type="scientific">Geotrypetes seraphini</name>
    <name type="common">Gaboon caecilian</name>
    <name type="synonym">Caecilia seraphini</name>
    <dbReference type="NCBI Taxonomy" id="260995"/>
    <lineage>
        <taxon>Eukaryota</taxon>
        <taxon>Metazoa</taxon>
        <taxon>Chordata</taxon>
        <taxon>Craniata</taxon>
        <taxon>Vertebrata</taxon>
        <taxon>Euteleostomi</taxon>
        <taxon>Amphibia</taxon>
        <taxon>Gymnophiona</taxon>
        <taxon>Geotrypetes</taxon>
    </lineage>
</organism>
<protein>
    <submittedName>
        <fullName evidence="3">BPI fold-containing family B member 4-like isoform X2</fullName>
    </submittedName>
</protein>
<keyword evidence="2" id="KW-1185">Reference proteome</keyword>
<dbReference type="SUPFAM" id="SSF55394">
    <property type="entry name" value="Bactericidal permeability-increasing protein, BPI"/>
    <property type="match status" value="2"/>
</dbReference>
<evidence type="ECO:0000313" key="2">
    <source>
        <dbReference type="Proteomes" id="UP000515159"/>
    </source>
</evidence>
<dbReference type="Pfam" id="PF02886">
    <property type="entry name" value="LBP_BPI_CETP_C"/>
    <property type="match status" value="1"/>
</dbReference>
<accession>A0A6P8PGG1</accession>
<sequence length="373" mass="39889">MAVPHPGAKALWQAELRQPGLISSLTTLELKITAQIMAEVETSKSAKGSPFGTVTACMPVLGPLQLLSPGALSISLDLVENHLHSIFSGQLCSTISQFFDKMDGMLESFSAPTAFGSMAQIQYALTRAPELTIENALLSLNITISIFGKIMDLHLDPVSISLPAPSSSASPSLELALTENVFVELYAALQKLEHLDFEITGQTIGDMNRLTTATLSVAIPQINELYPVSAAIILKNVVASPPVVTLEADKLTMLLNSSIDIIVKPLNVDAKSLLVLKVDIPLSITLKVVHGKLFSTANLIRDFSLRVQTSAVGAVDVSALQSLVGNTLKYAYLQLLNEALGVGLTLPNLLNVDLTDPTITIYQGFVLLCFVLQ</sequence>
<name>A0A6P8PGG1_GEOSA</name>
<dbReference type="PANTHER" id="PTHR46019">
    <property type="entry name" value="BPI FOLD-CONTAINING FAMILY B MEMBER 4-RELATED"/>
    <property type="match status" value="1"/>
</dbReference>
<dbReference type="Proteomes" id="UP000515159">
    <property type="component" value="Chromosome 2"/>
</dbReference>
<dbReference type="RefSeq" id="XP_033787862.1">
    <property type="nucleotide sequence ID" value="XM_033931971.1"/>
</dbReference>
<dbReference type="InterPro" id="IPR001124">
    <property type="entry name" value="Lipid-bd_serum_glycop_C"/>
</dbReference>
<dbReference type="GO" id="GO:0008289">
    <property type="term" value="F:lipid binding"/>
    <property type="evidence" value="ECO:0007669"/>
    <property type="project" value="InterPro"/>
</dbReference>
<dbReference type="InterPro" id="IPR051660">
    <property type="entry name" value="BPI_fold-BPI/LBP"/>
</dbReference>
<dbReference type="PANTHER" id="PTHR46019:SF4">
    <property type="entry name" value="BPI FOLD-CONTAINING FAMILY B MEMBER 4"/>
    <property type="match status" value="1"/>
</dbReference>
<dbReference type="InterPro" id="IPR017943">
    <property type="entry name" value="Bactericidal_perm-incr_a/b_dom"/>
</dbReference>
<reference evidence="3" key="1">
    <citation type="submission" date="2025-08" db="UniProtKB">
        <authorList>
            <consortium name="RefSeq"/>
        </authorList>
    </citation>
    <scope>IDENTIFICATION</scope>
</reference>
<dbReference type="AlphaFoldDB" id="A0A6P8PGG1"/>
<feature type="domain" description="Lipid-binding serum glycoprotein C-terminal" evidence="1">
    <location>
        <begin position="167"/>
        <end position="370"/>
    </location>
</feature>
<dbReference type="Gene3D" id="3.15.20.10">
    <property type="entry name" value="Bactericidal permeability-increasing protein, domain 2"/>
    <property type="match status" value="1"/>
</dbReference>
<evidence type="ECO:0000313" key="3">
    <source>
        <dbReference type="RefSeq" id="XP_033787862.1"/>
    </source>
</evidence>
<dbReference type="GeneID" id="117354436"/>
<evidence type="ECO:0000259" key="1">
    <source>
        <dbReference type="SMART" id="SM00329"/>
    </source>
</evidence>
<gene>
    <name evidence="3" type="primary">LOC117354436</name>
</gene>
<dbReference type="SMART" id="SM00329">
    <property type="entry name" value="BPI2"/>
    <property type="match status" value="1"/>
</dbReference>
<proteinExistence type="predicted"/>